<protein>
    <submittedName>
        <fullName evidence="2">Uncharacterized protein</fullName>
    </submittedName>
</protein>
<dbReference type="Proteomes" id="UP000799291">
    <property type="component" value="Unassembled WGS sequence"/>
</dbReference>
<dbReference type="EMBL" id="MU005606">
    <property type="protein sequence ID" value="KAF2679125.1"/>
    <property type="molecule type" value="Genomic_DNA"/>
</dbReference>
<sequence>MSDEVFAPYTLSLVRIRNPGSIRPPQAGHRQVSLELFSSSTSSSSSRTVSSSSTNPDSDAQYIKVPTHCNSAQTFEFIGFTSTQAQQLFEEKQRKETTTNSKLDITKCAIDWIWETCNAVEDCETLWEDTMRAAGIKLEIREALLRPQHQSIRKIQPLAAWLEELIETYYGALVGLNADILAHLGPEPKDVQPTLRGGGGEEDCTVPQTPGGHLAMFKSIEHRRSKGCIAKDGGLDLARLESSGSTDFKRRGGLYFTHQIWVAKHYSALITDACPVAKRRTVELHVPLEHFKAAKVWELSFGADWRNLVYHSRRDEKFPRELSKKVAEYGIISGPIAHSYNTRFGKLRHPDEITTAFQLQVQDEQLEEAIKGKAYMRQPEARMKLIPQPWDDN</sequence>
<dbReference type="AlphaFoldDB" id="A0A6G1ILU8"/>
<feature type="region of interest" description="Disordered" evidence="1">
    <location>
        <begin position="38"/>
        <end position="61"/>
    </location>
</feature>
<keyword evidence="3" id="KW-1185">Reference proteome</keyword>
<evidence type="ECO:0000313" key="3">
    <source>
        <dbReference type="Proteomes" id="UP000799291"/>
    </source>
</evidence>
<dbReference type="OrthoDB" id="5429780at2759"/>
<organism evidence="2 3">
    <name type="scientific">Lentithecium fluviatile CBS 122367</name>
    <dbReference type="NCBI Taxonomy" id="1168545"/>
    <lineage>
        <taxon>Eukaryota</taxon>
        <taxon>Fungi</taxon>
        <taxon>Dikarya</taxon>
        <taxon>Ascomycota</taxon>
        <taxon>Pezizomycotina</taxon>
        <taxon>Dothideomycetes</taxon>
        <taxon>Pleosporomycetidae</taxon>
        <taxon>Pleosporales</taxon>
        <taxon>Massarineae</taxon>
        <taxon>Lentitheciaceae</taxon>
        <taxon>Lentithecium</taxon>
    </lineage>
</organism>
<proteinExistence type="predicted"/>
<evidence type="ECO:0000256" key="1">
    <source>
        <dbReference type="SAM" id="MobiDB-lite"/>
    </source>
</evidence>
<reference evidence="2" key="1">
    <citation type="journal article" date="2020" name="Stud. Mycol.">
        <title>101 Dothideomycetes genomes: a test case for predicting lifestyles and emergence of pathogens.</title>
        <authorList>
            <person name="Haridas S."/>
            <person name="Albert R."/>
            <person name="Binder M."/>
            <person name="Bloem J."/>
            <person name="Labutti K."/>
            <person name="Salamov A."/>
            <person name="Andreopoulos B."/>
            <person name="Baker S."/>
            <person name="Barry K."/>
            <person name="Bills G."/>
            <person name="Bluhm B."/>
            <person name="Cannon C."/>
            <person name="Castanera R."/>
            <person name="Culley D."/>
            <person name="Daum C."/>
            <person name="Ezra D."/>
            <person name="Gonzalez J."/>
            <person name="Henrissat B."/>
            <person name="Kuo A."/>
            <person name="Liang C."/>
            <person name="Lipzen A."/>
            <person name="Lutzoni F."/>
            <person name="Magnuson J."/>
            <person name="Mondo S."/>
            <person name="Nolan M."/>
            <person name="Ohm R."/>
            <person name="Pangilinan J."/>
            <person name="Park H.-J."/>
            <person name="Ramirez L."/>
            <person name="Alfaro M."/>
            <person name="Sun H."/>
            <person name="Tritt A."/>
            <person name="Yoshinaga Y."/>
            <person name="Zwiers L.-H."/>
            <person name="Turgeon B."/>
            <person name="Goodwin S."/>
            <person name="Spatafora J."/>
            <person name="Crous P."/>
            <person name="Grigoriev I."/>
        </authorList>
    </citation>
    <scope>NUCLEOTIDE SEQUENCE</scope>
    <source>
        <strain evidence="2">CBS 122367</strain>
    </source>
</reference>
<name>A0A6G1ILU8_9PLEO</name>
<gene>
    <name evidence="2" type="ORF">K458DRAFT_480530</name>
</gene>
<evidence type="ECO:0000313" key="2">
    <source>
        <dbReference type="EMBL" id="KAF2679125.1"/>
    </source>
</evidence>
<feature type="compositionally biased region" description="Low complexity" evidence="1">
    <location>
        <begin position="38"/>
        <end position="54"/>
    </location>
</feature>
<accession>A0A6G1ILU8</accession>